<comment type="caution">
    <text evidence="2">The sequence shown here is derived from an EMBL/GenBank/DDBJ whole genome shotgun (WGS) entry which is preliminary data.</text>
</comment>
<dbReference type="Gene3D" id="2.40.70.10">
    <property type="entry name" value="Acid Proteases"/>
    <property type="match status" value="1"/>
</dbReference>
<dbReference type="GO" id="GO:0006508">
    <property type="term" value="P:proteolysis"/>
    <property type="evidence" value="ECO:0007669"/>
    <property type="project" value="UniProtKB-KW"/>
</dbReference>
<proteinExistence type="predicted"/>
<organism evidence="2 3">
    <name type="scientific">Sphingobium fontiphilum</name>
    <dbReference type="NCBI Taxonomy" id="944425"/>
    <lineage>
        <taxon>Bacteria</taxon>
        <taxon>Pseudomonadati</taxon>
        <taxon>Pseudomonadota</taxon>
        <taxon>Alphaproteobacteria</taxon>
        <taxon>Sphingomonadales</taxon>
        <taxon>Sphingomonadaceae</taxon>
        <taxon>Sphingobium</taxon>
    </lineage>
</organism>
<evidence type="ECO:0000313" key="2">
    <source>
        <dbReference type="EMBL" id="MBB3982924.1"/>
    </source>
</evidence>
<dbReference type="RefSeq" id="WP_183955985.1">
    <property type="nucleotide sequence ID" value="NZ_JACIEB010000006.1"/>
</dbReference>
<dbReference type="InterPro" id="IPR011969">
    <property type="entry name" value="Clan_AA_Asp_peptidase_C"/>
</dbReference>
<dbReference type="GO" id="GO:0004190">
    <property type="term" value="F:aspartic-type endopeptidase activity"/>
    <property type="evidence" value="ECO:0007669"/>
    <property type="project" value="InterPro"/>
</dbReference>
<keyword evidence="2" id="KW-0645">Protease</keyword>
<dbReference type="CDD" id="cd05483">
    <property type="entry name" value="retropepsin_like_bacteria"/>
    <property type="match status" value="1"/>
</dbReference>
<dbReference type="Proteomes" id="UP000552757">
    <property type="component" value="Unassembled WGS sequence"/>
</dbReference>
<dbReference type="EMBL" id="JACIEB010000006">
    <property type="protein sequence ID" value="MBB3982924.1"/>
    <property type="molecule type" value="Genomic_DNA"/>
</dbReference>
<name>A0A7W6GRB7_9SPHN</name>
<keyword evidence="3" id="KW-1185">Reference proteome</keyword>
<accession>A0A7W6GRB7</accession>
<dbReference type="NCBIfam" id="TIGR02281">
    <property type="entry name" value="clan_AA_DTGA"/>
    <property type="match status" value="1"/>
</dbReference>
<keyword evidence="1" id="KW-0812">Transmembrane</keyword>
<feature type="transmembrane region" description="Helical" evidence="1">
    <location>
        <begin position="37"/>
        <end position="55"/>
    </location>
</feature>
<gene>
    <name evidence="2" type="ORF">GGR44_002604</name>
</gene>
<dbReference type="InterPro" id="IPR001969">
    <property type="entry name" value="Aspartic_peptidase_AS"/>
</dbReference>
<evidence type="ECO:0000313" key="3">
    <source>
        <dbReference type="Proteomes" id="UP000552757"/>
    </source>
</evidence>
<keyword evidence="1" id="KW-1133">Transmembrane helix</keyword>
<sequence length="201" mass="21410">MDMTTDQMMRGVYLLVLLVLVGSALLARRVPWRGAMGMVLAWVAIFAGVLILFSFRNELGFVANRVRNEVAGKPDQKVSGQSLRIAPGADGHYWVEAQINGTTARFLIDSGATVTALSEETAMAAGLNIDRLAPPMMMNTANGTITAQRSSIAMLTLGPISASDLPVAVSASFGGVNVIGMNLLSRLSSWRVENGEMILTP</sequence>
<dbReference type="Pfam" id="PF13975">
    <property type="entry name" value="gag-asp_proteas"/>
    <property type="match status" value="1"/>
</dbReference>
<dbReference type="PROSITE" id="PS00141">
    <property type="entry name" value="ASP_PROTEASE"/>
    <property type="match status" value="1"/>
</dbReference>
<keyword evidence="1" id="KW-0472">Membrane</keyword>
<evidence type="ECO:0000256" key="1">
    <source>
        <dbReference type="SAM" id="Phobius"/>
    </source>
</evidence>
<dbReference type="AlphaFoldDB" id="A0A7W6GRB7"/>
<protein>
    <submittedName>
        <fullName evidence="2">Aspartyl protease family protein</fullName>
    </submittedName>
</protein>
<reference evidence="2 3" key="1">
    <citation type="submission" date="2020-08" db="EMBL/GenBank/DDBJ databases">
        <title>Genomic Encyclopedia of Type Strains, Phase IV (KMG-IV): sequencing the most valuable type-strain genomes for metagenomic binning, comparative biology and taxonomic classification.</title>
        <authorList>
            <person name="Goeker M."/>
        </authorList>
    </citation>
    <scope>NUCLEOTIDE SEQUENCE [LARGE SCALE GENOMIC DNA]</scope>
    <source>
        <strain evidence="2 3">DSM 29348</strain>
    </source>
</reference>
<dbReference type="InterPro" id="IPR021109">
    <property type="entry name" value="Peptidase_aspartic_dom_sf"/>
</dbReference>
<dbReference type="SUPFAM" id="SSF50630">
    <property type="entry name" value="Acid proteases"/>
    <property type="match status" value="1"/>
</dbReference>
<dbReference type="InterPro" id="IPR034122">
    <property type="entry name" value="Retropepsin-like_bacterial"/>
</dbReference>
<keyword evidence="2" id="KW-0378">Hydrolase</keyword>